<name>G4ZYA1_PHYSP</name>
<evidence type="ECO:0008006" key="4">
    <source>
        <dbReference type="Google" id="ProtNLM"/>
    </source>
</evidence>
<evidence type="ECO:0000313" key="2">
    <source>
        <dbReference type="EMBL" id="EGZ12713.1"/>
    </source>
</evidence>
<feature type="region of interest" description="Disordered" evidence="1">
    <location>
        <begin position="42"/>
        <end position="76"/>
    </location>
</feature>
<evidence type="ECO:0000256" key="1">
    <source>
        <dbReference type="SAM" id="MobiDB-lite"/>
    </source>
</evidence>
<dbReference type="InParanoid" id="G4ZYA1"/>
<dbReference type="EMBL" id="JH159157">
    <property type="protein sequence ID" value="EGZ12713.1"/>
    <property type="molecule type" value="Genomic_DNA"/>
</dbReference>
<dbReference type="Proteomes" id="UP000002640">
    <property type="component" value="Unassembled WGS sequence"/>
</dbReference>
<dbReference type="KEGG" id="psoj:PHYSODRAFT_337130"/>
<keyword evidence="3" id="KW-1185">Reference proteome</keyword>
<sequence length="101" mass="10894">MSSSQASSDDFTRLIGADNFDVWKAPVCAALDGKQLLGFVTKPDYDGVTEDSGSDMSDADDPPKTTPARRLRSIPTPLATTRVTTMTSDTMRLQISARAPR</sequence>
<reference evidence="2 3" key="1">
    <citation type="journal article" date="2006" name="Science">
        <title>Phytophthora genome sequences uncover evolutionary origins and mechanisms of pathogenesis.</title>
        <authorList>
            <person name="Tyler B.M."/>
            <person name="Tripathy S."/>
            <person name="Zhang X."/>
            <person name="Dehal P."/>
            <person name="Jiang R.H."/>
            <person name="Aerts A."/>
            <person name="Arredondo F.D."/>
            <person name="Baxter L."/>
            <person name="Bensasson D."/>
            <person name="Beynon J.L."/>
            <person name="Chapman J."/>
            <person name="Damasceno C.M."/>
            <person name="Dorrance A.E."/>
            <person name="Dou D."/>
            <person name="Dickerman A.W."/>
            <person name="Dubchak I.L."/>
            <person name="Garbelotto M."/>
            <person name="Gijzen M."/>
            <person name="Gordon S.G."/>
            <person name="Govers F."/>
            <person name="Grunwald N.J."/>
            <person name="Huang W."/>
            <person name="Ivors K.L."/>
            <person name="Jones R.W."/>
            <person name="Kamoun S."/>
            <person name="Krampis K."/>
            <person name="Lamour K.H."/>
            <person name="Lee M.K."/>
            <person name="McDonald W.H."/>
            <person name="Medina M."/>
            <person name="Meijer H.J."/>
            <person name="Nordberg E.K."/>
            <person name="Maclean D.J."/>
            <person name="Ospina-Giraldo M.D."/>
            <person name="Morris P.F."/>
            <person name="Phuntumart V."/>
            <person name="Putnam N.H."/>
            <person name="Rash S."/>
            <person name="Rose J.K."/>
            <person name="Sakihama Y."/>
            <person name="Salamov A.A."/>
            <person name="Savidor A."/>
            <person name="Scheuring C.F."/>
            <person name="Smith B.M."/>
            <person name="Sobral B.W."/>
            <person name="Terry A."/>
            <person name="Torto-Alalibo T.A."/>
            <person name="Win J."/>
            <person name="Xu Z."/>
            <person name="Zhang H."/>
            <person name="Grigoriev I.V."/>
            <person name="Rokhsar D.S."/>
            <person name="Boore J.L."/>
        </authorList>
    </citation>
    <scope>NUCLEOTIDE SEQUENCE [LARGE SCALE GENOMIC DNA]</scope>
    <source>
        <strain evidence="2 3">P6497</strain>
    </source>
</reference>
<dbReference type="RefSeq" id="XP_009533046.1">
    <property type="nucleotide sequence ID" value="XM_009534751.1"/>
</dbReference>
<gene>
    <name evidence="2" type="ORF">PHYSODRAFT_337130</name>
</gene>
<dbReference type="GeneID" id="20647313"/>
<proteinExistence type="predicted"/>
<evidence type="ECO:0000313" key="3">
    <source>
        <dbReference type="Proteomes" id="UP000002640"/>
    </source>
</evidence>
<protein>
    <recommendedName>
        <fullName evidence="4">Retrotransposon Copia-like N-terminal domain-containing protein</fullName>
    </recommendedName>
</protein>
<dbReference type="AlphaFoldDB" id="G4ZYA1"/>
<feature type="compositionally biased region" description="Acidic residues" evidence="1">
    <location>
        <begin position="47"/>
        <end position="60"/>
    </location>
</feature>
<organism evidence="2 3">
    <name type="scientific">Phytophthora sojae (strain P6497)</name>
    <name type="common">Soybean stem and root rot agent</name>
    <name type="synonym">Phytophthora megasperma f. sp. glycines</name>
    <dbReference type="NCBI Taxonomy" id="1094619"/>
    <lineage>
        <taxon>Eukaryota</taxon>
        <taxon>Sar</taxon>
        <taxon>Stramenopiles</taxon>
        <taxon>Oomycota</taxon>
        <taxon>Peronosporomycetes</taxon>
        <taxon>Peronosporales</taxon>
        <taxon>Peronosporaceae</taxon>
        <taxon>Phytophthora</taxon>
    </lineage>
</organism>
<accession>G4ZYA1</accession>